<dbReference type="GO" id="GO:0007346">
    <property type="term" value="P:regulation of mitotic cell cycle"/>
    <property type="evidence" value="ECO:0007669"/>
    <property type="project" value="TreeGrafter"/>
</dbReference>
<dbReference type="AlphaFoldDB" id="A0A2N8UML1"/>
<evidence type="ECO:0000256" key="2">
    <source>
        <dbReference type="ARBA" id="ARBA00022741"/>
    </source>
</evidence>
<dbReference type="PROSITE" id="PS50011">
    <property type="entry name" value="PROTEIN_KINASE_DOM"/>
    <property type="match status" value="1"/>
</dbReference>
<feature type="domain" description="Protein kinase" evidence="5">
    <location>
        <begin position="45"/>
        <end position="488"/>
    </location>
</feature>
<evidence type="ECO:0000313" key="6">
    <source>
        <dbReference type="EMBL" id="SJX65982.1"/>
    </source>
</evidence>
<sequence length="490" mass="52485">MPLLASFDDALAAGPSSTALKQALVGGLFCSNPSCPPIDWTHLTLTHLTSHNHGLCSTVYRRPLTPSAEWPYSPTTPPHASTSSLSHAVEDAEGLAGWVCIKRVQADGQPRPHSVSREIALLDMLSHRNVAPLLAAVYDTSDPFGAVVDLVMPLYAATLDEVLLEPSLVSAVEVDAGERTRPGYAIRHLWSDSSAHFVQSVSEQLLAGIAFLHDNNVAHRDVKPSNILLSHNGTVKVIDLGTAYTTTRLANPLASDDAREVKRQAEEEWIGGKMVCQVGTGPFRAPELLFSPVGGYNAFAVDVWAVGVTLAHFFTPLTAVPRRAPPEPQQQQQDDERKDWQKAFDSGAPLSPSSDAGSDSSLYWEEEPFPADTHSDAPESASGYIRTPLFQAGSGDIGLAASIFSLLGLPTSTADWPEAEHFQPPLERLPFAPTHGKGLLSVLTLFDQQPSHGTSSLVHNLILPAISLSASKRPKARDLLAAIASSHLAS</sequence>
<gene>
    <name evidence="6" type="ORF">SRS1_16536</name>
</gene>
<evidence type="ECO:0000259" key="5">
    <source>
        <dbReference type="PROSITE" id="PS50011"/>
    </source>
</evidence>
<evidence type="ECO:0000256" key="4">
    <source>
        <dbReference type="SAM" id="MobiDB-lite"/>
    </source>
</evidence>
<dbReference type="SUPFAM" id="SSF56112">
    <property type="entry name" value="Protein kinase-like (PK-like)"/>
    <property type="match status" value="1"/>
</dbReference>
<dbReference type="InterPro" id="IPR011009">
    <property type="entry name" value="Kinase-like_dom_sf"/>
</dbReference>
<comment type="similarity">
    <text evidence="1">Belongs to the protein kinase superfamily. CMGC Ser/Thr protein kinase family. CDC2/CDKX subfamily.</text>
</comment>
<name>A0A2N8UML1_9BASI</name>
<evidence type="ECO:0000256" key="1">
    <source>
        <dbReference type="ARBA" id="ARBA00006485"/>
    </source>
</evidence>
<dbReference type="GO" id="GO:0004674">
    <property type="term" value="F:protein serine/threonine kinase activity"/>
    <property type="evidence" value="ECO:0007669"/>
    <property type="project" value="TreeGrafter"/>
</dbReference>
<proteinExistence type="inferred from homology"/>
<dbReference type="InterPro" id="IPR050108">
    <property type="entry name" value="CDK"/>
</dbReference>
<dbReference type="GO" id="GO:0005524">
    <property type="term" value="F:ATP binding"/>
    <property type="evidence" value="ECO:0007669"/>
    <property type="project" value="UniProtKB-KW"/>
</dbReference>
<dbReference type="InterPro" id="IPR000719">
    <property type="entry name" value="Prot_kinase_dom"/>
</dbReference>
<dbReference type="Pfam" id="PF00069">
    <property type="entry name" value="Pkinase"/>
    <property type="match status" value="1"/>
</dbReference>
<dbReference type="EMBL" id="LT795073">
    <property type="protein sequence ID" value="SJX65982.1"/>
    <property type="molecule type" value="Genomic_DNA"/>
</dbReference>
<dbReference type="PANTHER" id="PTHR24056">
    <property type="entry name" value="CELL DIVISION PROTEIN KINASE"/>
    <property type="match status" value="1"/>
</dbReference>
<dbReference type="InterPro" id="IPR008271">
    <property type="entry name" value="Ser/Thr_kinase_AS"/>
</dbReference>
<evidence type="ECO:0000313" key="7">
    <source>
        <dbReference type="Proteomes" id="UP000239563"/>
    </source>
</evidence>
<keyword evidence="2" id="KW-0547">Nucleotide-binding</keyword>
<keyword evidence="6" id="KW-0808">Transferase</keyword>
<keyword evidence="6" id="KW-0418">Kinase</keyword>
<dbReference type="GO" id="GO:0005634">
    <property type="term" value="C:nucleus"/>
    <property type="evidence" value="ECO:0007669"/>
    <property type="project" value="TreeGrafter"/>
</dbReference>
<dbReference type="PANTHER" id="PTHR24056:SF508">
    <property type="entry name" value="CYCLIN-DEPENDENT KINASE 10"/>
    <property type="match status" value="1"/>
</dbReference>
<dbReference type="Gene3D" id="1.10.510.10">
    <property type="entry name" value="Transferase(Phosphotransferase) domain 1"/>
    <property type="match status" value="1"/>
</dbReference>
<keyword evidence="3" id="KW-0067">ATP-binding</keyword>
<dbReference type="Proteomes" id="UP000239563">
    <property type="component" value="Chromosome XX"/>
</dbReference>
<accession>A0A2N8UML1</accession>
<protein>
    <submittedName>
        <fullName evidence="6">Related to SGV1-Cyclin-dependent protein kinase</fullName>
    </submittedName>
</protein>
<dbReference type="SMART" id="SM00220">
    <property type="entry name" value="S_TKc"/>
    <property type="match status" value="1"/>
</dbReference>
<dbReference type="CDD" id="cd00180">
    <property type="entry name" value="PKc"/>
    <property type="match status" value="1"/>
</dbReference>
<dbReference type="PROSITE" id="PS00108">
    <property type="entry name" value="PROTEIN_KINASE_ST"/>
    <property type="match status" value="1"/>
</dbReference>
<feature type="region of interest" description="Disordered" evidence="4">
    <location>
        <begin position="320"/>
        <end position="363"/>
    </location>
</feature>
<organism evidence="6 7">
    <name type="scientific">Sporisorium reilianum f. sp. reilianum</name>
    <dbReference type="NCBI Taxonomy" id="72559"/>
    <lineage>
        <taxon>Eukaryota</taxon>
        <taxon>Fungi</taxon>
        <taxon>Dikarya</taxon>
        <taxon>Basidiomycota</taxon>
        <taxon>Ustilaginomycotina</taxon>
        <taxon>Ustilaginomycetes</taxon>
        <taxon>Ustilaginales</taxon>
        <taxon>Ustilaginaceae</taxon>
        <taxon>Sporisorium</taxon>
    </lineage>
</organism>
<evidence type="ECO:0000256" key="3">
    <source>
        <dbReference type="ARBA" id="ARBA00022840"/>
    </source>
</evidence>
<reference evidence="6 7" key="1">
    <citation type="submission" date="2017-02" db="EMBL/GenBank/DDBJ databases">
        <authorList>
            <person name="Peterson S.W."/>
        </authorList>
    </citation>
    <scope>NUCLEOTIDE SEQUENCE [LARGE SCALE GENOMIC DNA]</scope>
    <source>
        <strain evidence="6 7">SRS1_H2-8</strain>
    </source>
</reference>
<feature type="compositionally biased region" description="Low complexity" evidence="4">
    <location>
        <begin position="346"/>
        <end position="362"/>
    </location>
</feature>